<gene>
    <name evidence="1" type="ORF">FJR74_00205</name>
</gene>
<accession>A0ABY2Z1I8</accession>
<protein>
    <submittedName>
        <fullName evidence="1">Uncharacterized protein</fullName>
    </submittedName>
</protein>
<dbReference type="EMBL" id="VHHP01000001">
    <property type="protein sequence ID" value="TPR54682.1"/>
    <property type="molecule type" value="Genomic_DNA"/>
</dbReference>
<reference evidence="1" key="1">
    <citation type="submission" date="2019-06" db="EMBL/GenBank/DDBJ databases">
        <title>Mycoplasma neophronis type strain whole genome sequence.</title>
        <authorList>
            <person name="Spergser J."/>
        </authorList>
    </citation>
    <scope>NUCLEOTIDE SEQUENCE [LARGE SCALE GENOMIC DNA]</scope>
    <source>
        <strain evidence="1">DSM 24097</strain>
    </source>
</reference>
<keyword evidence="2" id="KW-1185">Reference proteome</keyword>
<organism evidence="1 2">
    <name type="scientific">Metamycoplasma neophronis</name>
    <dbReference type="NCBI Taxonomy" id="872983"/>
    <lineage>
        <taxon>Bacteria</taxon>
        <taxon>Bacillati</taxon>
        <taxon>Mycoplasmatota</taxon>
        <taxon>Mycoplasmoidales</taxon>
        <taxon>Metamycoplasmataceae</taxon>
        <taxon>Metamycoplasma</taxon>
    </lineage>
</organism>
<proteinExistence type="predicted"/>
<comment type="caution">
    <text evidence="1">The sequence shown here is derived from an EMBL/GenBank/DDBJ whole genome shotgun (WGS) entry which is preliminary data.</text>
</comment>
<sequence length="257" mass="31007">MLNRDDGFVGYDVSAWKREDKLYNEPTLYKKLEYEHQNNTGKWVTESLGKNPMTQLVFDSTDNRLEQLKKFVLSNQRENYTMCALNLSIVSDSSENEQNINLLEKDLYDPLVNKVIFFYLPNDMLDKMTKKMNKTVDEFFYQPFKDKKTKFVVLRTDTKIPHPNWEFSKPSPYYPKENNRDLDYRFRSMRKISWYGEQNYPVNINGETKLYAYRFNFEWLIIARTRERDSEHRLCFSIKKLILLKKNAKLISNQFFH</sequence>
<evidence type="ECO:0000313" key="2">
    <source>
        <dbReference type="Proteomes" id="UP000316851"/>
    </source>
</evidence>
<name>A0ABY2Z1I8_9BACT</name>
<dbReference type="Proteomes" id="UP000316851">
    <property type="component" value="Unassembled WGS sequence"/>
</dbReference>
<evidence type="ECO:0000313" key="1">
    <source>
        <dbReference type="EMBL" id="TPR54682.1"/>
    </source>
</evidence>